<accession>A0A7S6VXJ7</accession>
<reference evidence="6 7" key="1">
    <citation type="submission" date="2020-02" db="EMBL/GenBank/DDBJ databases">
        <title>Tigecycline-resistant Acinetobacter species from pigs and migratory birds.</title>
        <authorList>
            <person name="Chen C."/>
            <person name="Sun J."/>
            <person name="Liao X.-P."/>
            <person name="Liu Y.-H."/>
        </authorList>
    </citation>
    <scope>NUCLEOTIDE SEQUENCE [LARGE SCALE GENOMIC DNA]</scope>
    <source>
        <strain evidence="6 7">YH12207_T</strain>
    </source>
</reference>
<dbReference type="Pfam" id="PF00171">
    <property type="entry name" value="Aldedh"/>
    <property type="match status" value="1"/>
</dbReference>
<feature type="active site" evidence="3">
    <location>
        <position position="241"/>
    </location>
</feature>
<evidence type="ECO:0000256" key="4">
    <source>
        <dbReference type="RuleBase" id="RU003345"/>
    </source>
</evidence>
<evidence type="ECO:0000256" key="1">
    <source>
        <dbReference type="ARBA" id="ARBA00009986"/>
    </source>
</evidence>
<dbReference type="Gene3D" id="3.40.309.10">
    <property type="entry name" value="Aldehyde Dehydrogenase, Chain A, domain 2"/>
    <property type="match status" value="1"/>
</dbReference>
<evidence type="ECO:0000256" key="2">
    <source>
        <dbReference type="ARBA" id="ARBA00023002"/>
    </source>
</evidence>
<dbReference type="InterPro" id="IPR044086">
    <property type="entry name" value="LUC3-like"/>
</dbReference>
<dbReference type="InterPro" id="IPR016162">
    <property type="entry name" value="Ald_DH_N"/>
</dbReference>
<dbReference type="SUPFAM" id="SSF53720">
    <property type="entry name" value="ALDH-like"/>
    <property type="match status" value="1"/>
</dbReference>
<evidence type="ECO:0000313" key="6">
    <source>
        <dbReference type="EMBL" id="QOW46693.1"/>
    </source>
</evidence>
<dbReference type="FunFam" id="3.40.309.10:FF:000009">
    <property type="entry name" value="Aldehyde dehydrogenase A"/>
    <property type="match status" value="1"/>
</dbReference>
<protein>
    <submittedName>
        <fullName evidence="6">Aldehyde dehydrogenase family protein</fullName>
    </submittedName>
</protein>
<comment type="similarity">
    <text evidence="1 4">Belongs to the aldehyde dehydrogenase family.</text>
</comment>
<keyword evidence="2 4" id="KW-0560">Oxidoreductase</keyword>
<organism evidence="6 7">
    <name type="scientific">Acinetobacter piscicola</name>
    <dbReference type="NCBI Taxonomy" id="2006115"/>
    <lineage>
        <taxon>Bacteria</taxon>
        <taxon>Pseudomonadati</taxon>
        <taxon>Pseudomonadota</taxon>
        <taxon>Gammaproteobacteria</taxon>
        <taxon>Moraxellales</taxon>
        <taxon>Moraxellaceae</taxon>
        <taxon>Acinetobacter</taxon>
    </lineage>
</organism>
<dbReference type="InterPro" id="IPR016160">
    <property type="entry name" value="Ald_DH_CS_CYS"/>
</dbReference>
<name>A0A7S6VXJ7_9GAMM</name>
<dbReference type="Proteomes" id="UP000593966">
    <property type="component" value="Chromosome"/>
</dbReference>
<sequence>MNTDLLIHGERIQGAGEAVAVLNPATEDIITRVNSATAEQVQQAVNAAKTAFQIWKNTDDEELKANLLKIAAGIEAERDSLAALITQEQGKPLFLANAEVHLGLQWIQYIAQLDIPVEHYTEASGKQIQVFNRPLGVVASVTPWNWPFMIAIWHLLPALRTKNTVVIKPSEYTPLSTIRLVEIMNSVLPKGVCNIVLGKGDVGKLLTEHPDVNKVVFTGSTKTGKFILGSSVDTLKSVVLELGGNDVGIVLNDVNVDQVAEKLFQSSFLNAGQTCACLKRLYVHADIYDALTQKIAAIADQQTVGNGLDQQTSFGPVQNKMQYQKVKDLLADALDKGAKVLNVGAKHPEKGYFISPTVVVDIQDGVALVDDEQFGPVLPIVKYTDIEQVLRVTNQSEFGLGGSVWSNDLDKAQSIAARMQTGSVWVNSHGDLSPEAAFGGWKQSGLGYSFGLGGLLQFTHKQSIHVSKLG</sequence>
<gene>
    <name evidence="6" type="ORF">G0028_12730</name>
</gene>
<evidence type="ECO:0000256" key="3">
    <source>
        <dbReference type="PROSITE-ProRule" id="PRU10007"/>
    </source>
</evidence>
<dbReference type="PROSITE" id="PS00070">
    <property type="entry name" value="ALDEHYDE_DEHYDR_CYS"/>
    <property type="match status" value="1"/>
</dbReference>
<evidence type="ECO:0000259" key="5">
    <source>
        <dbReference type="Pfam" id="PF00171"/>
    </source>
</evidence>
<dbReference type="InterPro" id="IPR016163">
    <property type="entry name" value="Ald_DH_C"/>
</dbReference>
<dbReference type="AlphaFoldDB" id="A0A7S6VXJ7"/>
<feature type="domain" description="Aldehyde dehydrogenase" evidence="5">
    <location>
        <begin position="15"/>
        <end position="463"/>
    </location>
</feature>
<dbReference type="EMBL" id="CP048659">
    <property type="protein sequence ID" value="QOW46693.1"/>
    <property type="molecule type" value="Genomic_DNA"/>
</dbReference>
<dbReference type="CDD" id="cd07106">
    <property type="entry name" value="ALDH_AldA-AAD23400"/>
    <property type="match status" value="1"/>
</dbReference>
<dbReference type="GO" id="GO:0016620">
    <property type="term" value="F:oxidoreductase activity, acting on the aldehyde or oxo group of donors, NAD or NADP as acceptor"/>
    <property type="evidence" value="ECO:0007669"/>
    <property type="project" value="InterPro"/>
</dbReference>
<dbReference type="PROSITE" id="PS00687">
    <property type="entry name" value="ALDEHYDE_DEHYDR_GLU"/>
    <property type="match status" value="1"/>
</dbReference>
<keyword evidence="7" id="KW-1185">Reference proteome</keyword>
<evidence type="ECO:0000313" key="7">
    <source>
        <dbReference type="Proteomes" id="UP000593966"/>
    </source>
</evidence>
<dbReference type="FunFam" id="3.40.605.10:FF:000007">
    <property type="entry name" value="NAD/NADP-dependent betaine aldehyde dehydrogenase"/>
    <property type="match status" value="1"/>
</dbReference>
<dbReference type="InterPro" id="IPR016161">
    <property type="entry name" value="Ald_DH/histidinol_DH"/>
</dbReference>
<dbReference type="InterPro" id="IPR029510">
    <property type="entry name" value="Ald_DH_CS_GLU"/>
</dbReference>
<dbReference type="InterPro" id="IPR015590">
    <property type="entry name" value="Aldehyde_DH_dom"/>
</dbReference>
<dbReference type="PANTHER" id="PTHR11699">
    <property type="entry name" value="ALDEHYDE DEHYDROGENASE-RELATED"/>
    <property type="match status" value="1"/>
</dbReference>
<dbReference type="Gene3D" id="3.40.605.10">
    <property type="entry name" value="Aldehyde Dehydrogenase, Chain A, domain 1"/>
    <property type="match status" value="1"/>
</dbReference>
<dbReference type="RefSeq" id="WP_180046188.1">
    <property type="nucleotide sequence ID" value="NZ_CP048659.1"/>
</dbReference>
<proteinExistence type="inferred from homology"/>